<organism evidence="2 3">
    <name type="scientific">Nocardioides massiliensis</name>
    <dbReference type="NCBI Taxonomy" id="1325935"/>
    <lineage>
        <taxon>Bacteria</taxon>
        <taxon>Bacillati</taxon>
        <taxon>Actinomycetota</taxon>
        <taxon>Actinomycetes</taxon>
        <taxon>Propionibacteriales</taxon>
        <taxon>Nocardioidaceae</taxon>
        <taxon>Nocardioides</taxon>
    </lineage>
</organism>
<name>A0ABT9NU63_9ACTN</name>
<keyword evidence="1" id="KW-1133">Transmembrane helix</keyword>
<comment type="caution">
    <text evidence="2">The sequence shown here is derived from an EMBL/GenBank/DDBJ whole genome shotgun (WGS) entry which is preliminary data.</text>
</comment>
<keyword evidence="1" id="KW-0812">Transmembrane</keyword>
<gene>
    <name evidence="2" type="ORF">J2S59_003780</name>
</gene>
<dbReference type="EMBL" id="JAUSQM010000001">
    <property type="protein sequence ID" value="MDP9823971.1"/>
    <property type="molecule type" value="Genomic_DNA"/>
</dbReference>
<evidence type="ECO:0000256" key="1">
    <source>
        <dbReference type="SAM" id="Phobius"/>
    </source>
</evidence>
<sequence>MTEENPKKFMQPTVVVALFVTVLAIMLVIGLVVL</sequence>
<accession>A0ABT9NU63</accession>
<reference evidence="2 3" key="1">
    <citation type="submission" date="2023-07" db="EMBL/GenBank/DDBJ databases">
        <title>Sequencing the genomes of 1000 actinobacteria strains.</title>
        <authorList>
            <person name="Klenk H.-P."/>
        </authorList>
    </citation>
    <scope>NUCLEOTIDE SEQUENCE [LARGE SCALE GENOMIC DNA]</scope>
    <source>
        <strain evidence="2 3">GD13</strain>
    </source>
</reference>
<evidence type="ECO:0000313" key="2">
    <source>
        <dbReference type="EMBL" id="MDP9823971.1"/>
    </source>
</evidence>
<proteinExistence type="predicted"/>
<protein>
    <submittedName>
        <fullName evidence="2">Uncharacterized protein</fullName>
    </submittedName>
</protein>
<feature type="transmembrane region" description="Helical" evidence="1">
    <location>
        <begin position="12"/>
        <end position="33"/>
    </location>
</feature>
<evidence type="ECO:0000313" key="3">
    <source>
        <dbReference type="Proteomes" id="UP001240447"/>
    </source>
</evidence>
<keyword evidence="1" id="KW-0472">Membrane</keyword>
<keyword evidence="3" id="KW-1185">Reference proteome</keyword>
<dbReference type="Proteomes" id="UP001240447">
    <property type="component" value="Unassembled WGS sequence"/>
</dbReference>